<dbReference type="InterPro" id="IPR041679">
    <property type="entry name" value="DNA2/NAM7-like_C"/>
</dbReference>
<keyword evidence="3" id="KW-0347">Helicase</keyword>
<dbReference type="GO" id="GO:0006369">
    <property type="term" value="P:termination of RNA polymerase II transcription"/>
    <property type="evidence" value="ECO:0007669"/>
    <property type="project" value="TreeGrafter"/>
</dbReference>
<feature type="domain" description="DNA2/NAM7 helicase helicase" evidence="5">
    <location>
        <begin position="110"/>
        <end position="383"/>
    </location>
</feature>
<dbReference type="FunFam" id="3.40.50.300:FF:000326">
    <property type="entry name" value="P-loop containing nucleoside triphosphate hydrolase"/>
    <property type="match status" value="1"/>
</dbReference>
<dbReference type="GO" id="GO:0004386">
    <property type="term" value="F:helicase activity"/>
    <property type="evidence" value="ECO:0007669"/>
    <property type="project" value="UniProtKB-KW"/>
</dbReference>
<evidence type="ECO:0000259" key="5">
    <source>
        <dbReference type="Pfam" id="PF13086"/>
    </source>
</evidence>
<dbReference type="CDD" id="cd18042">
    <property type="entry name" value="DEXXQc_SETX"/>
    <property type="match status" value="1"/>
</dbReference>
<accession>A0A1B6LRA7</accession>
<dbReference type="SUPFAM" id="SSF52540">
    <property type="entry name" value="P-loop containing nucleoside triphosphate hydrolases"/>
    <property type="match status" value="1"/>
</dbReference>
<protein>
    <recommendedName>
        <fullName evidence="8">AAA+ ATPase domain-containing protein</fullName>
    </recommendedName>
</protein>
<evidence type="ECO:0000256" key="2">
    <source>
        <dbReference type="ARBA" id="ARBA00022801"/>
    </source>
</evidence>
<reference evidence="7" key="1">
    <citation type="submission" date="2015-11" db="EMBL/GenBank/DDBJ databases">
        <title>De novo transcriptome assembly of four potential Pierce s Disease insect vectors from Arizona vineyards.</title>
        <authorList>
            <person name="Tassone E.E."/>
        </authorList>
    </citation>
    <scope>NUCLEOTIDE SEQUENCE</scope>
</reference>
<dbReference type="Gene3D" id="3.40.50.300">
    <property type="entry name" value="P-loop containing nucleotide triphosphate hydrolases"/>
    <property type="match status" value="2"/>
</dbReference>
<name>A0A1B6LRA7_9HEMI</name>
<dbReference type="EMBL" id="GEBQ01013754">
    <property type="protein sequence ID" value="JAT26223.1"/>
    <property type="molecule type" value="Transcribed_RNA"/>
</dbReference>
<evidence type="ECO:0008006" key="8">
    <source>
        <dbReference type="Google" id="ProtNLM"/>
    </source>
</evidence>
<keyword evidence="1" id="KW-0547">Nucleotide-binding</keyword>
<evidence type="ECO:0000256" key="4">
    <source>
        <dbReference type="ARBA" id="ARBA00022840"/>
    </source>
</evidence>
<evidence type="ECO:0000313" key="7">
    <source>
        <dbReference type="EMBL" id="JAT26223.1"/>
    </source>
</evidence>
<dbReference type="InterPro" id="IPR041677">
    <property type="entry name" value="DNA2/NAM7_AAA_11"/>
</dbReference>
<evidence type="ECO:0000259" key="6">
    <source>
        <dbReference type="Pfam" id="PF13087"/>
    </source>
</evidence>
<organism evidence="7">
    <name type="scientific">Graphocephala atropunctata</name>
    <dbReference type="NCBI Taxonomy" id="36148"/>
    <lineage>
        <taxon>Eukaryota</taxon>
        <taxon>Metazoa</taxon>
        <taxon>Ecdysozoa</taxon>
        <taxon>Arthropoda</taxon>
        <taxon>Hexapoda</taxon>
        <taxon>Insecta</taxon>
        <taxon>Pterygota</taxon>
        <taxon>Neoptera</taxon>
        <taxon>Paraneoptera</taxon>
        <taxon>Hemiptera</taxon>
        <taxon>Auchenorrhyncha</taxon>
        <taxon>Membracoidea</taxon>
        <taxon>Cicadellidae</taxon>
        <taxon>Cicadellinae</taxon>
        <taxon>Cicadellini</taxon>
        <taxon>Graphocephala</taxon>
    </lineage>
</organism>
<dbReference type="AlphaFoldDB" id="A0A1B6LRA7"/>
<feature type="domain" description="DNA2/NAM7 helicase-like C-terminal" evidence="6">
    <location>
        <begin position="390"/>
        <end position="573"/>
    </location>
</feature>
<dbReference type="InterPro" id="IPR047187">
    <property type="entry name" value="SF1_C_Upf1"/>
</dbReference>
<gene>
    <name evidence="7" type="ORF">g.20391</name>
</gene>
<evidence type="ECO:0000256" key="3">
    <source>
        <dbReference type="ARBA" id="ARBA00022806"/>
    </source>
</evidence>
<dbReference type="Pfam" id="PF13086">
    <property type="entry name" value="AAA_11"/>
    <property type="match status" value="1"/>
</dbReference>
<dbReference type="InterPro" id="IPR027417">
    <property type="entry name" value="P-loop_NTPase"/>
</dbReference>
<keyword evidence="2" id="KW-0378">Hydrolase</keyword>
<dbReference type="PANTHER" id="PTHR10887:SF495">
    <property type="entry name" value="HELICASE SENATAXIN ISOFORM X1-RELATED"/>
    <property type="match status" value="1"/>
</dbReference>
<feature type="non-terminal residue" evidence="7">
    <location>
        <position position="1"/>
    </location>
</feature>
<dbReference type="GO" id="GO:0016604">
    <property type="term" value="C:nuclear body"/>
    <property type="evidence" value="ECO:0007669"/>
    <property type="project" value="TreeGrafter"/>
</dbReference>
<proteinExistence type="predicted"/>
<dbReference type="Pfam" id="PF13087">
    <property type="entry name" value="AAA_12"/>
    <property type="match status" value="1"/>
</dbReference>
<dbReference type="PANTHER" id="PTHR10887">
    <property type="entry name" value="DNA2/NAM7 HELICASE FAMILY"/>
    <property type="match status" value="1"/>
</dbReference>
<dbReference type="GO" id="GO:0005524">
    <property type="term" value="F:ATP binding"/>
    <property type="evidence" value="ECO:0007669"/>
    <property type="project" value="UniProtKB-KW"/>
</dbReference>
<sequence length="619" mass="70755">RQRILAYLYTSNTRPIGSHNNVSHKLKIQNPRATLVVDFSLYIKERMPLDRSADTRIAVLKNINPDMRQFEALDKLSVSPLLDVICDPKMNNQPLPHVDLQRNLHPHIAHLNPSQKKAVVTVANACLTQSNAIHLIHGPPGCGKSEVIIGLILQMWLAKRRGEGSMRILLCAPSNAAIDDIFVRLINFRQNKLTKCAKYNMVRIGRSENKNVSGLTLDSIVERELQKHRNIQDNEEERKMELSHLEAKKNQLEYQKKHPGLKGGDEDYLITLQEKLTATERAIEDLKSGRVKKLEGRELREKKRELEVHILENAHIIATTLSSCFNSQMAHALSLRKLNLSCCIVDEATQCIEPDTLIPLMLGVNNLVLVGDPQQLPATVLSQKAKLFGLERSLFARHQQWWLKQPRDAANNHCHFLNTQYRMHPAIAQWPSEYFYRKEVLSHESLESRSAQFPLQPYVVLSHERSQSQDECNYHEGVMVVNLVRKIRESNLFESTTTIGIITPYNRQKDLIKKKLGSKQNVEVGSVDSYQGRERDIIIFSCVRTEGVGFMSGVERLNVALTRARQSLIIVGNFKSLEKDTTWASLLNNAKERRVHRYVSSSQELLSEVIKPEWADRIR</sequence>
<keyword evidence="4" id="KW-0067">ATP-binding</keyword>
<dbReference type="InterPro" id="IPR045055">
    <property type="entry name" value="DNA2/NAM7-like"/>
</dbReference>
<dbReference type="GO" id="GO:0005694">
    <property type="term" value="C:chromosome"/>
    <property type="evidence" value="ECO:0007669"/>
    <property type="project" value="UniProtKB-ARBA"/>
</dbReference>
<dbReference type="CDD" id="cd18808">
    <property type="entry name" value="SF1_C_Upf1"/>
    <property type="match status" value="1"/>
</dbReference>
<dbReference type="GO" id="GO:0016787">
    <property type="term" value="F:hydrolase activity"/>
    <property type="evidence" value="ECO:0007669"/>
    <property type="project" value="UniProtKB-KW"/>
</dbReference>
<dbReference type="GO" id="GO:0001147">
    <property type="term" value="F:transcription termination site sequence-specific DNA binding"/>
    <property type="evidence" value="ECO:0007669"/>
    <property type="project" value="TreeGrafter"/>
</dbReference>
<evidence type="ECO:0000256" key="1">
    <source>
        <dbReference type="ARBA" id="ARBA00022741"/>
    </source>
</evidence>